<dbReference type="InterPro" id="IPR009057">
    <property type="entry name" value="Homeodomain-like_sf"/>
</dbReference>
<dbReference type="InterPro" id="IPR020449">
    <property type="entry name" value="Tscrpt_reg_AraC-type_HTH"/>
</dbReference>
<protein>
    <submittedName>
        <fullName evidence="11">Response regulator</fullName>
    </submittedName>
</protein>
<keyword evidence="12" id="KW-1185">Reference proteome</keyword>
<feature type="domain" description="Response regulatory" evidence="10">
    <location>
        <begin position="3"/>
        <end position="120"/>
    </location>
</feature>
<dbReference type="Pfam" id="PF17853">
    <property type="entry name" value="GGDEF_2"/>
    <property type="match status" value="1"/>
</dbReference>
<keyword evidence="2" id="KW-0963">Cytoplasm</keyword>
<organism evidence="11 12">
    <name type="scientific">Cohnella terricola</name>
    <dbReference type="NCBI Taxonomy" id="1289167"/>
    <lineage>
        <taxon>Bacteria</taxon>
        <taxon>Bacillati</taxon>
        <taxon>Bacillota</taxon>
        <taxon>Bacilli</taxon>
        <taxon>Bacillales</taxon>
        <taxon>Paenibacillaceae</taxon>
        <taxon>Cohnella</taxon>
    </lineage>
</organism>
<dbReference type="GO" id="GO:0005737">
    <property type="term" value="C:cytoplasm"/>
    <property type="evidence" value="ECO:0007669"/>
    <property type="project" value="UniProtKB-SubCell"/>
</dbReference>
<feature type="modified residue" description="4-aspartylphosphate" evidence="8">
    <location>
        <position position="55"/>
    </location>
</feature>
<reference evidence="11 12" key="1">
    <citation type="submission" date="2019-07" db="EMBL/GenBank/DDBJ databases">
        <authorList>
            <person name="Kim J."/>
        </authorList>
    </citation>
    <scope>NUCLEOTIDE SEQUENCE [LARGE SCALE GENOMIC DNA]</scope>
    <source>
        <strain evidence="11 12">G13</strain>
    </source>
</reference>
<dbReference type="SUPFAM" id="SSF52172">
    <property type="entry name" value="CheY-like"/>
    <property type="match status" value="1"/>
</dbReference>
<dbReference type="GO" id="GO:0043565">
    <property type="term" value="F:sequence-specific DNA binding"/>
    <property type="evidence" value="ECO:0007669"/>
    <property type="project" value="InterPro"/>
</dbReference>
<evidence type="ECO:0000256" key="3">
    <source>
        <dbReference type="ARBA" id="ARBA00022553"/>
    </source>
</evidence>
<proteinExistence type="predicted"/>
<dbReference type="Gene3D" id="1.10.10.60">
    <property type="entry name" value="Homeodomain-like"/>
    <property type="match status" value="2"/>
</dbReference>
<dbReference type="InterPro" id="IPR051552">
    <property type="entry name" value="HptR"/>
</dbReference>
<evidence type="ECO:0000256" key="6">
    <source>
        <dbReference type="ARBA" id="ARBA00023125"/>
    </source>
</evidence>
<gene>
    <name evidence="11" type="ORF">FPZ45_18455</name>
</gene>
<dbReference type="PANTHER" id="PTHR42713:SF3">
    <property type="entry name" value="TRANSCRIPTIONAL REGULATORY PROTEIN HPTR"/>
    <property type="match status" value="1"/>
</dbReference>
<evidence type="ECO:0000256" key="8">
    <source>
        <dbReference type="PROSITE-ProRule" id="PRU00169"/>
    </source>
</evidence>
<dbReference type="PANTHER" id="PTHR42713">
    <property type="entry name" value="HISTIDINE KINASE-RELATED"/>
    <property type="match status" value="1"/>
</dbReference>
<sequence length="536" mass="60730">MYKIILIDDEDEVREGIKYKTPWKEYGFELIGDFENGRDAWEAMETLKPDAVITDICMPFMDGLELTQLIYESFRDVKVVIVTGFEDFDYAQRAIKLKVNDYLLKPLNLQEFTDFLSGMKRELDEEHSRKNDLSSLKSQLHQSFPLLKERFLERLVAGTMPQEELESGLDTFRIRLDGSSVAAFVGDLDEPKAGSPKLSDSDLELHRFGAYNIMQEIVETEHGGVVFRTRDHKVAAFISASPERLALHAEKLAGDVRRSVEKYLNRTMTIGVGRPGASLEGSPVSFREALSALDYRFMLGTNRTISIRDVEFGSGGSRPLNNDWEKKMIAAMRTGSGDNVTNALQAGFDELRSSGKPADKIFGIIHKLVAALMNWIAETGLRPEDSFEDDVFAQIGAMKTLDAIQSWLNGQCLRILADMSAKRSNVASLQMMEAERFITGHYMNEELTLNDICSHLYISTSYFSTLFKQHTGMTFVEYLTRTRIEQAKQLLAITTHKTYEIAQQVGYGDPHYFSVIFKRHTGLTPKEYRSMQKGIS</sequence>
<evidence type="ECO:0000313" key="11">
    <source>
        <dbReference type="EMBL" id="TVX97322.1"/>
    </source>
</evidence>
<keyword evidence="5" id="KW-0805">Transcription regulation</keyword>
<dbReference type="InterPro" id="IPR041522">
    <property type="entry name" value="CdaR_GGDEF"/>
</dbReference>
<dbReference type="AlphaFoldDB" id="A0A559JBR5"/>
<evidence type="ECO:0000259" key="10">
    <source>
        <dbReference type="PROSITE" id="PS50110"/>
    </source>
</evidence>
<evidence type="ECO:0000259" key="9">
    <source>
        <dbReference type="PROSITE" id="PS01124"/>
    </source>
</evidence>
<feature type="domain" description="HTH araC/xylS-type" evidence="9">
    <location>
        <begin position="432"/>
        <end position="531"/>
    </location>
</feature>
<keyword evidence="7" id="KW-0804">Transcription</keyword>
<name>A0A559JBR5_9BACL</name>
<dbReference type="InterPro" id="IPR001789">
    <property type="entry name" value="Sig_transdc_resp-reg_receiver"/>
</dbReference>
<keyword evidence="4" id="KW-0902">Two-component regulatory system</keyword>
<dbReference type="CDD" id="cd17536">
    <property type="entry name" value="REC_YesN-like"/>
    <property type="match status" value="1"/>
</dbReference>
<evidence type="ECO:0000256" key="1">
    <source>
        <dbReference type="ARBA" id="ARBA00004496"/>
    </source>
</evidence>
<dbReference type="OrthoDB" id="9794370at2"/>
<dbReference type="PROSITE" id="PS01124">
    <property type="entry name" value="HTH_ARAC_FAMILY_2"/>
    <property type="match status" value="1"/>
</dbReference>
<dbReference type="InterPro" id="IPR011006">
    <property type="entry name" value="CheY-like_superfamily"/>
</dbReference>
<evidence type="ECO:0000256" key="5">
    <source>
        <dbReference type="ARBA" id="ARBA00023015"/>
    </source>
</evidence>
<dbReference type="SMART" id="SM00448">
    <property type="entry name" value="REC"/>
    <property type="match status" value="1"/>
</dbReference>
<dbReference type="RefSeq" id="WP_144705196.1">
    <property type="nucleotide sequence ID" value="NZ_VNJJ01000012.1"/>
</dbReference>
<evidence type="ECO:0000256" key="4">
    <source>
        <dbReference type="ARBA" id="ARBA00023012"/>
    </source>
</evidence>
<dbReference type="Pfam" id="PF00072">
    <property type="entry name" value="Response_reg"/>
    <property type="match status" value="1"/>
</dbReference>
<dbReference type="Proteomes" id="UP000316330">
    <property type="component" value="Unassembled WGS sequence"/>
</dbReference>
<comment type="caution">
    <text evidence="11">The sequence shown here is derived from an EMBL/GenBank/DDBJ whole genome shotgun (WGS) entry which is preliminary data.</text>
</comment>
<dbReference type="SMART" id="SM00342">
    <property type="entry name" value="HTH_ARAC"/>
    <property type="match status" value="1"/>
</dbReference>
<dbReference type="PROSITE" id="PS50110">
    <property type="entry name" value="RESPONSE_REGULATORY"/>
    <property type="match status" value="1"/>
</dbReference>
<dbReference type="EMBL" id="VNJJ01000012">
    <property type="protein sequence ID" value="TVX97322.1"/>
    <property type="molecule type" value="Genomic_DNA"/>
</dbReference>
<dbReference type="SUPFAM" id="SSF46689">
    <property type="entry name" value="Homeodomain-like"/>
    <property type="match status" value="2"/>
</dbReference>
<accession>A0A559JBR5</accession>
<dbReference type="Gene3D" id="3.40.50.2300">
    <property type="match status" value="1"/>
</dbReference>
<dbReference type="PRINTS" id="PR00032">
    <property type="entry name" value="HTHARAC"/>
</dbReference>
<comment type="subcellular location">
    <subcellularLocation>
        <location evidence="1">Cytoplasm</location>
    </subcellularLocation>
</comment>
<dbReference type="Pfam" id="PF12833">
    <property type="entry name" value="HTH_18"/>
    <property type="match status" value="1"/>
</dbReference>
<dbReference type="GO" id="GO:0003700">
    <property type="term" value="F:DNA-binding transcription factor activity"/>
    <property type="evidence" value="ECO:0007669"/>
    <property type="project" value="InterPro"/>
</dbReference>
<evidence type="ECO:0000313" key="12">
    <source>
        <dbReference type="Proteomes" id="UP000316330"/>
    </source>
</evidence>
<dbReference type="InterPro" id="IPR018060">
    <property type="entry name" value="HTH_AraC"/>
</dbReference>
<keyword evidence="6" id="KW-0238">DNA-binding</keyword>
<evidence type="ECO:0000256" key="7">
    <source>
        <dbReference type="ARBA" id="ARBA00023163"/>
    </source>
</evidence>
<dbReference type="GO" id="GO:0000160">
    <property type="term" value="P:phosphorelay signal transduction system"/>
    <property type="evidence" value="ECO:0007669"/>
    <property type="project" value="UniProtKB-KW"/>
</dbReference>
<evidence type="ECO:0000256" key="2">
    <source>
        <dbReference type="ARBA" id="ARBA00022490"/>
    </source>
</evidence>
<keyword evidence="3 8" id="KW-0597">Phosphoprotein</keyword>